<gene>
    <name evidence="1" type="primary">AlNc14C312G10498</name>
    <name evidence="1" type="ORF">ALNC14_118160</name>
</gene>
<reference evidence="1" key="1">
    <citation type="journal article" date="2011" name="PLoS Biol.">
        <title>Gene gain and loss during evolution of obligate parasitism in the white rust pathogen of Arabidopsis thaliana.</title>
        <authorList>
            <person name="Kemen E."/>
            <person name="Gardiner A."/>
            <person name="Schultz-Larsen T."/>
            <person name="Kemen A.C."/>
            <person name="Balmuth A.L."/>
            <person name="Robert-Seilaniantz A."/>
            <person name="Bailey K."/>
            <person name="Holub E."/>
            <person name="Studholme D.J."/>
            <person name="Maclean D."/>
            <person name="Jones J.D."/>
        </authorList>
    </citation>
    <scope>NUCLEOTIDE SEQUENCE</scope>
</reference>
<dbReference type="EMBL" id="FR824357">
    <property type="protein sequence ID" value="CCA25672.1"/>
    <property type="molecule type" value="Genomic_DNA"/>
</dbReference>
<reference evidence="1" key="2">
    <citation type="submission" date="2011-02" db="EMBL/GenBank/DDBJ databases">
        <authorList>
            <person name="MacLean D."/>
        </authorList>
    </citation>
    <scope>NUCLEOTIDE SEQUENCE</scope>
</reference>
<dbReference type="AlphaFoldDB" id="F0WW53"/>
<name>F0WW53_9STRA</name>
<protein>
    <submittedName>
        <fullName evidence="1">AlNc14C312G10498 protein</fullName>
    </submittedName>
</protein>
<evidence type="ECO:0000313" key="1">
    <source>
        <dbReference type="EMBL" id="CCA25672.1"/>
    </source>
</evidence>
<accession>F0WW53</accession>
<dbReference type="HOGENOM" id="CLU_2228213_0_0_1"/>
<organism evidence="1">
    <name type="scientific">Albugo laibachii Nc14</name>
    <dbReference type="NCBI Taxonomy" id="890382"/>
    <lineage>
        <taxon>Eukaryota</taxon>
        <taxon>Sar</taxon>
        <taxon>Stramenopiles</taxon>
        <taxon>Oomycota</taxon>
        <taxon>Peronosporomycetes</taxon>
        <taxon>Albuginales</taxon>
        <taxon>Albuginaceae</taxon>
        <taxon>Albugo</taxon>
    </lineage>
</organism>
<proteinExistence type="predicted"/>
<sequence length="106" mass="12087">MIEAKAAQTVWVRSNGKTKERVTCMILDYSFGNKYQPVLIFKSTIPLKKETAAENNTKRHGFGKRVLSSLNRYSKPLRTTLTSMQTPTVFIVELHPPFFVVDLDPL</sequence>